<dbReference type="InterPro" id="IPR013216">
    <property type="entry name" value="Methyltransf_11"/>
</dbReference>
<organism evidence="2 3">
    <name type="scientific">Pseudooceanicola atlanticus</name>
    <dbReference type="NCBI Taxonomy" id="1461694"/>
    <lineage>
        <taxon>Bacteria</taxon>
        <taxon>Pseudomonadati</taxon>
        <taxon>Pseudomonadota</taxon>
        <taxon>Alphaproteobacteria</taxon>
        <taxon>Rhodobacterales</taxon>
        <taxon>Paracoccaceae</taxon>
        <taxon>Pseudooceanicola</taxon>
    </lineage>
</organism>
<protein>
    <submittedName>
        <fullName evidence="2">Dihydrolipoamide dehydrogenase</fullName>
    </submittedName>
</protein>
<evidence type="ECO:0000313" key="3">
    <source>
        <dbReference type="Proteomes" id="UP000030004"/>
    </source>
</evidence>
<keyword evidence="3" id="KW-1185">Reference proteome</keyword>
<comment type="caution">
    <text evidence="2">The sequence shown here is derived from an EMBL/GenBank/DDBJ whole genome shotgun (WGS) entry which is preliminary data.</text>
</comment>
<dbReference type="SUPFAM" id="SSF53335">
    <property type="entry name" value="S-adenosyl-L-methionine-dependent methyltransferases"/>
    <property type="match status" value="1"/>
</dbReference>
<accession>A0A0A0EGG1</accession>
<dbReference type="eggNOG" id="COG2227">
    <property type="taxonomic scope" value="Bacteria"/>
</dbReference>
<dbReference type="Gene3D" id="3.40.50.150">
    <property type="entry name" value="Vaccinia Virus protein VP39"/>
    <property type="match status" value="1"/>
</dbReference>
<evidence type="ECO:0000313" key="2">
    <source>
        <dbReference type="EMBL" id="KGM48282.1"/>
    </source>
</evidence>
<dbReference type="Pfam" id="PF08241">
    <property type="entry name" value="Methyltransf_11"/>
    <property type="match status" value="1"/>
</dbReference>
<reference evidence="2 3" key="1">
    <citation type="journal article" date="2015" name="Antonie Van Leeuwenhoek">
        <title>Pseudooceanicola atlanticus gen. nov. sp. nov., isolated from surface seawater of the Atlantic Ocean and reclassification of Oceanicola batsensis, Oceanicola marinus, Oceanicola nitratireducens, Oceanicola nanhaiensis, Oceanicola antarcticus and Oceanicola flagellatus, as Pseudooceanicola batsensis comb. nov., Pseudooceanicola marinus comb. nov., Pseudooceanicola nitratireducens comb. nov., Pseudooceanicola nanhaiensis comb. nov., Pseudooceanicola antarcticus comb. nov., and Pseudooceanicola flagellatus comb. nov.</title>
        <authorList>
            <person name="Lai Q."/>
            <person name="Li G."/>
            <person name="Liu X."/>
            <person name="Du Y."/>
            <person name="Sun F."/>
            <person name="Shao Z."/>
        </authorList>
    </citation>
    <scope>NUCLEOTIDE SEQUENCE [LARGE SCALE GENOMIC DNA]</scope>
    <source>
        <strain evidence="2 3">22II-s11g</strain>
    </source>
</reference>
<dbReference type="STRING" id="1461694.ATO9_11570"/>
<dbReference type="InterPro" id="IPR029063">
    <property type="entry name" value="SAM-dependent_MTases_sf"/>
</dbReference>
<dbReference type="EMBL" id="AQQX01000004">
    <property type="protein sequence ID" value="KGM48282.1"/>
    <property type="molecule type" value="Genomic_DNA"/>
</dbReference>
<dbReference type="RefSeq" id="WP_043748884.1">
    <property type="nucleotide sequence ID" value="NZ_AQQX01000004.1"/>
</dbReference>
<proteinExistence type="predicted"/>
<dbReference type="OrthoDB" id="9803855at2"/>
<dbReference type="Proteomes" id="UP000030004">
    <property type="component" value="Unassembled WGS sequence"/>
</dbReference>
<gene>
    <name evidence="2" type="ORF">ATO9_11570</name>
</gene>
<sequence length="186" mass="21611">MPSINRIVMRKSSRQWVNALGPDRLRVAEISGKWGESFKFKSYDQFRYPDYDICEGPFTDADGKPRKFDLIIADQVWEHLDRPYAATKNVYKMLRKGAHFYVATPFFIPYHGAPIDCSRWSARGMKNLLIECGFEDSAIRSAQWGNRHAAQRNLETPWPPEYREGEDDLTDDPDFPMVTWAIAQKT</sequence>
<name>A0A0A0EGG1_9RHOB</name>
<dbReference type="AlphaFoldDB" id="A0A0A0EGG1"/>
<dbReference type="GO" id="GO:0008757">
    <property type="term" value="F:S-adenosylmethionine-dependent methyltransferase activity"/>
    <property type="evidence" value="ECO:0007669"/>
    <property type="project" value="InterPro"/>
</dbReference>
<feature type="domain" description="Methyltransferase type 11" evidence="1">
    <location>
        <begin position="51"/>
        <end position="101"/>
    </location>
</feature>
<evidence type="ECO:0000259" key="1">
    <source>
        <dbReference type="Pfam" id="PF08241"/>
    </source>
</evidence>